<reference evidence="7" key="1">
    <citation type="submission" date="2017-01" db="EMBL/GenBank/DDBJ databases">
        <authorList>
            <person name="Brunel B."/>
        </authorList>
    </citation>
    <scope>NUCLEOTIDE SEQUENCE [LARGE SCALE GENOMIC DNA]</scope>
</reference>
<dbReference type="SUPFAM" id="SSF53850">
    <property type="entry name" value="Periplasmic binding protein-like II"/>
    <property type="match status" value="1"/>
</dbReference>
<keyword evidence="7" id="KW-1185">Reference proteome</keyword>
<dbReference type="PANTHER" id="PTHR30579">
    <property type="entry name" value="TRANSCRIPTIONAL REGULATOR"/>
    <property type="match status" value="1"/>
</dbReference>
<evidence type="ECO:0000313" key="7">
    <source>
        <dbReference type="Proteomes" id="UP000188388"/>
    </source>
</evidence>
<name>A0A1R3VEA7_9HYPH</name>
<feature type="domain" description="HTH lysR-type" evidence="5">
    <location>
        <begin position="2"/>
        <end position="59"/>
    </location>
</feature>
<gene>
    <name evidence="6" type="ORF">BQ8794_50367</name>
</gene>
<dbReference type="RefSeq" id="WP_077381349.1">
    <property type="nucleotide sequence ID" value="NZ_FTPD01000045.1"/>
</dbReference>
<dbReference type="InterPro" id="IPR036388">
    <property type="entry name" value="WH-like_DNA-bd_sf"/>
</dbReference>
<dbReference type="SUPFAM" id="SSF46785">
    <property type="entry name" value="Winged helix' DNA-binding domain"/>
    <property type="match status" value="1"/>
</dbReference>
<evidence type="ECO:0000259" key="5">
    <source>
        <dbReference type="PROSITE" id="PS50931"/>
    </source>
</evidence>
<proteinExistence type="inferred from homology"/>
<dbReference type="Gene3D" id="1.10.10.10">
    <property type="entry name" value="Winged helix-like DNA-binding domain superfamily/Winged helix DNA-binding domain"/>
    <property type="match status" value="1"/>
</dbReference>
<dbReference type="InterPro" id="IPR036390">
    <property type="entry name" value="WH_DNA-bd_sf"/>
</dbReference>
<dbReference type="InterPro" id="IPR005119">
    <property type="entry name" value="LysR_subst-bd"/>
</dbReference>
<evidence type="ECO:0000256" key="1">
    <source>
        <dbReference type="ARBA" id="ARBA00009437"/>
    </source>
</evidence>
<dbReference type="InterPro" id="IPR000847">
    <property type="entry name" value="LysR_HTH_N"/>
</dbReference>
<dbReference type="Pfam" id="PF03466">
    <property type="entry name" value="LysR_substrate"/>
    <property type="match status" value="1"/>
</dbReference>
<dbReference type="GO" id="GO:0003700">
    <property type="term" value="F:DNA-binding transcription factor activity"/>
    <property type="evidence" value="ECO:0007669"/>
    <property type="project" value="InterPro"/>
</dbReference>
<keyword evidence="3" id="KW-0238">DNA-binding</keyword>
<dbReference type="PROSITE" id="PS50931">
    <property type="entry name" value="HTH_LYSR"/>
    <property type="match status" value="1"/>
</dbReference>
<dbReference type="InterPro" id="IPR050176">
    <property type="entry name" value="LTTR"/>
</dbReference>
<keyword evidence="2" id="KW-0805">Transcription regulation</keyword>
<sequence length="287" mass="31221">MLELVLLRTFVAVFDEGGFSRAAARLNLTQSAVSGHLRRLEEQVGKPLLKRTTRSFEMTQDGERLLAYARAMLALNRDALADLAQAPFHGRVRVGLSEDFAQVPILRALQAFGADRPGLQVEVQVGIPGALLSKMKEGNIELVLGSQCEGEEMGRLLWREPLVWAWADHTGVDLPDPLPLAVLPEPCPYREVALERLAKAGISQRTVMICASNASLRAAAISGFAVAPLIVSQLRNGLVRVPESYGLPELPEAQFRLFAASKGDTSVLEDLADAIMNAVPRRHAGEE</sequence>
<dbReference type="PANTHER" id="PTHR30579:SF7">
    <property type="entry name" value="HTH-TYPE TRANSCRIPTIONAL REGULATOR LRHA-RELATED"/>
    <property type="match status" value="1"/>
</dbReference>
<evidence type="ECO:0000256" key="4">
    <source>
        <dbReference type="ARBA" id="ARBA00023163"/>
    </source>
</evidence>
<dbReference type="STRING" id="1631249.BQ8794_50367"/>
<dbReference type="Pfam" id="PF00126">
    <property type="entry name" value="HTH_1"/>
    <property type="match status" value="1"/>
</dbReference>
<dbReference type="EMBL" id="FTPD01000045">
    <property type="protein sequence ID" value="SIT58265.1"/>
    <property type="molecule type" value="Genomic_DNA"/>
</dbReference>
<comment type="similarity">
    <text evidence="1">Belongs to the LysR transcriptional regulatory family.</text>
</comment>
<dbReference type="Gene3D" id="3.40.190.10">
    <property type="entry name" value="Periplasmic binding protein-like II"/>
    <property type="match status" value="2"/>
</dbReference>
<evidence type="ECO:0000313" key="6">
    <source>
        <dbReference type="EMBL" id="SIT58265.1"/>
    </source>
</evidence>
<evidence type="ECO:0000256" key="2">
    <source>
        <dbReference type="ARBA" id="ARBA00023015"/>
    </source>
</evidence>
<dbReference type="GO" id="GO:0003677">
    <property type="term" value="F:DNA binding"/>
    <property type="evidence" value="ECO:0007669"/>
    <property type="project" value="UniProtKB-KW"/>
</dbReference>
<dbReference type="AlphaFoldDB" id="A0A1R3VEA7"/>
<organism evidence="6 7">
    <name type="scientific">Mesorhizobium prunaredense</name>
    <dbReference type="NCBI Taxonomy" id="1631249"/>
    <lineage>
        <taxon>Bacteria</taxon>
        <taxon>Pseudomonadati</taxon>
        <taxon>Pseudomonadota</taxon>
        <taxon>Alphaproteobacteria</taxon>
        <taxon>Hyphomicrobiales</taxon>
        <taxon>Phyllobacteriaceae</taxon>
        <taxon>Mesorhizobium</taxon>
    </lineage>
</organism>
<protein>
    <submittedName>
        <fullName evidence="6">Transcriptional regulator</fullName>
    </submittedName>
</protein>
<dbReference type="Proteomes" id="UP000188388">
    <property type="component" value="Unassembled WGS sequence"/>
</dbReference>
<accession>A0A1R3VEA7</accession>
<evidence type="ECO:0000256" key="3">
    <source>
        <dbReference type="ARBA" id="ARBA00023125"/>
    </source>
</evidence>
<keyword evidence="4" id="KW-0804">Transcription</keyword>
<dbReference type="FunFam" id="1.10.10.10:FF:000001">
    <property type="entry name" value="LysR family transcriptional regulator"/>
    <property type="match status" value="1"/>
</dbReference>
<dbReference type="PRINTS" id="PR00039">
    <property type="entry name" value="HTHLYSR"/>
</dbReference>